<dbReference type="PIRSF" id="PIRSF037092">
    <property type="entry name" value="AP3_complex_delta"/>
    <property type="match status" value="1"/>
</dbReference>
<keyword evidence="4" id="KW-0677">Repeat</keyword>
<dbReference type="InterPro" id="IPR016024">
    <property type="entry name" value="ARM-type_fold"/>
</dbReference>
<dbReference type="GeneID" id="89991413"/>
<name>A0ABZ2AXM1_9TREE</name>
<keyword evidence="6" id="KW-0472">Membrane</keyword>
<reference evidence="10 11" key="1">
    <citation type="submission" date="2024-01" db="EMBL/GenBank/DDBJ databases">
        <title>Comparative genomics of Cryptococcus and Kwoniella reveals pathogenesis evolution and contrasting modes of karyotype evolution via chromosome fusion or intercentromeric recombination.</title>
        <authorList>
            <person name="Coelho M.A."/>
            <person name="David-Palma M."/>
            <person name="Shea T."/>
            <person name="Bowers K."/>
            <person name="McGinley-Smith S."/>
            <person name="Mohammad A.W."/>
            <person name="Gnirke A."/>
            <person name="Yurkov A.M."/>
            <person name="Nowrousian M."/>
            <person name="Sun S."/>
            <person name="Cuomo C.A."/>
            <person name="Heitman J."/>
        </authorList>
    </citation>
    <scope>NUCLEOTIDE SEQUENCE [LARGE SCALE GENOMIC DNA]</scope>
    <source>
        <strain evidence="10 11">7685027</strain>
    </source>
</reference>
<evidence type="ECO:0000256" key="6">
    <source>
        <dbReference type="ARBA" id="ARBA00023136"/>
    </source>
</evidence>
<feature type="domain" description="Clathrin/coatomer adaptor adaptin-like N-terminal" evidence="9">
    <location>
        <begin position="26"/>
        <end position="557"/>
    </location>
</feature>
<accession>A0ABZ2AXM1</accession>
<evidence type="ECO:0000259" key="9">
    <source>
        <dbReference type="Pfam" id="PF01602"/>
    </source>
</evidence>
<comment type="similarity">
    <text evidence="2 7">Belongs to the adaptor complexes large subunit family.</text>
</comment>
<dbReference type="InterPro" id="IPR017105">
    <property type="entry name" value="AP3_complex_dsu"/>
</dbReference>
<dbReference type="RefSeq" id="XP_064722530.1">
    <property type="nucleotide sequence ID" value="XM_064866458.1"/>
</dbReference>
<evidence type="ECO:0000313" key="11">
    <source>
        <dbReference type="Proteomes" id="UP001432216"/>
    </source>
</evidence>
<dbReference type="Pfam" id="PF01602">
    <property type="entry name" value="Adaptin_N"/>
    <property type="match status" value="1"/>
</dbReference>
<keyword evidence="7" id="KW-0333">Golgi apparatus</keyword>
<evidence type="ECO:0000256" key="4">
    <source>
        <dbReference type="ARBA" id="ARBA00022737"/>
    </source>
</evidence>
<feature type="compositionally biased region" description="Basic residues" evidence="8">
    <location>
        <begin position="755"/>
        <end position="765"/>
    </location>
</feature>
<keyword evidence="11" id="KW-1185">Reference proteome</keyword>
<evidence type="ECO:0000256" key="8">
    <source>
        <dbReference type="SAM" id="MobiDB-lite"/>
    </source>
</evidence>
<organism evidence="10 11">
    <name type="scientific">Cryptococcus decagattii</name>
    <dbReference type="NCBI Taxonomy" id="1859122"/>
    <lineage>
        <taxon>Eukaryota</taxon>
        <taxon>Fungi</taxon>
        <taxon>Dikarya</taxon>
        <taxon>Basidiomycota</taxon>
        <taxon>Agaricomycotina</taxon>
        <taxon>Tremellomycetes</taxon>
        <taxon>Tremellales</taxon>
        <taxon>Cryptococcaceae</taxon>
        <taxon>Cryptococcus</taxon>
        <taxon>Cryptococcus gattii species complex</taxon>
    </lineage>
</organism>
<dbReference type="InterPro" id="IPR011989">
    <property type="entry name" value="ARM-like"/>
</dbReference>
<dbReference type="SUPFAM" id="SSF48371">
    <property type="entry name" value="ARM repeat"/>
    <property type="match status" value="1"/>
</dbReference>
<keyword evidence="5 7" id="KW-0653">Protein transport</keyword>
<comment type="subunit">
    <text evidence="7">Adaptor protein complex 3 (AP-3) is a heterotetramer.</text>
</comment>
<sequence>MFERTLQDLIRGLRSHKGASKTQEDAFIAEAMTEIRDELKGKDMALKAEAIIKMCYLMMLYPIPPPAGFAFHVVEVMSSPRYHLKQLGYLAAPMAFTGDTEETVLTVNGIKKDLLSPHVPLPPLPLTALPHLLSLSPSLSTSLHPDILHLLTHSSPRIRKRAVLCLLPCWEAFPEGLREGFPRLRERLQDEDQGVVGATVGVVMELARRQGGKNYLPLAPELFGILTGSSNNWMLIKVVKLFAMLTPLEPRLVRKLLPPITTLISNTSAISLLYECVRTCIVGGMLDPDRPEADALARVCVEKLGGYLKDEGGDQNLRYIALLAMVKIIPTHPQLVAKYQDEVLQSLDDPDVSIRMRALELATNMVDPNNLQTIADTLLSHLAPSPPVLPSAAASLAAIASSSGTSSNTPPSLSPAYRHLLSTRLLAILFQDTYANVTDFEWVLSVLVDIAYVARVNVGQDIKKMLLDVVARVKSVRNYAVSVLEKVLGDDDLREKIGDDNESADGLIEAAVWVCGEYPSELSSPLSAISNLLSPSTSTTITSLSVQAVAKIFGYYCTIAASSWSGDNFEEIKALVASIDRGLAEVERDAKGDMEVLERVGEIKGLLGFVKADLEHHAPPQSTIRRDSESSIPELEGGFEAEAKQTNQDEPPYPKSLYVFPPLSTSHPLNAVASYAQSSIPVPDGLDLDTDLVPGGGWPEDIEEVDESEEEREKGGLNLGEGGGEGMEELRRVMREGRKKKKGKKGEEGEDKVEKMRRKAARRAKHKDDPYYLYDKEDEDVDNIPIVKLDDSELPVNIADPSQSKSKPKQKKRAPPEFDRTGELPEGVSASQITTPTSRLRQPASRMNSTTGLAAVDLSTSDSLSKPISRSSSHFEEYKLDEEEGLSGATSQTECSMDIKPIVFKSQSHL</sequence>
<feature type="compositionally biased region" description="Acidic residues" evidence="8">
    <location>
        <begin position="700"/>
        <end position="710"/>
    </location>
</feature>
<gene>
    <name evidence="10" type="ORF">IAS62_004641</name>
</gene>
<dbReference type="Proteomes" id="UP001432216">
    <property type="component" value="Chromosome 7"/>
</dbReference>
<dbReference type="Gene3D" id="1.25.10.10">
    <property type="entry name" value="Leucine-rich Repeat Variant"/>
    <property type="match status" value="1"/>
</dbReference>
<comment type="subcellular location">
    <subcellularLocation>
        <location evidence="1">Endomembrane system</location>
    </subcellularLocation>
    <subcellularLocation>
        <location evidence="7">Golgi apparatus</location>
    </subcellularLocation>
</comment>
<dbReference type="EMBL" id="CP143812">
    <property type="protein sequence ID" value="WVO23291.1"/>
    <property type="molecule type" value="Genomic_DNA"/>
</dbReference>
<keyword evidence="3 7" id="KW-0813">Transport</keyword>
<comment type="function">
    <text evidence="7">Part of the AP-3 complex, an adaptor-related complex which is not clathrin-associated. The complex is associated with the Golgi region as well as more peripheral structures. It facilitates the budding of vesicles from the Golgi membrane.</text>
</comment>
<evidence type="ECO:0000256" key="5">
    <source>
        <dbReference type="ARBA" id="ARBA00022927"/>
    </source>
</evidence>
<evidence type="ECO:0000256" key="7">
    <source>
        <dbReference type="PIRNR" id="PIRNR037092"/>
    </source>
</evidence>
<evidence type="ECO:0000256" key="2">
    <source>
        <dbReference type="ARBA" id="ARBA00006613"/>
    </source>
</evidence>
<feature type="compositionally biased region" description="Basic and acidic residues" evidence="8">
    <location>
        <begin position="814"/>
        <end position="823"/>
    </location>
</feature>
<dbReference type="PANTHER" id="PTHR22781">
    <property type="entry name" value="DELTA ADAPTIN-RELATED"/>
    <property type="match status" value="1"/>
</dbReference>
<evidence type="ECO:0000256" key="1">
    <source>
        <dbReference type="ARBA" id="ARBA00004308"/>
    </source>
</evidence>
<evidence type="ECO:0000313" key="10">
    <source>
        <dbReference type="EMBL" id="WVO23291.1"/>
    </source>
</evidence>
<protein>
    <recommendedName>
        <fullName evidence="7">AP-3 complex subunit delta</fullName>
    </recommendedName>
</protein>
<evidence type="ECO:0000256" key="3">
    <source>
        <dbReference type="ARBA" id="ARBA00022448"/>
    </source>
</evidence>
<dbReference type="PANTHER" id="PTHR22781:SF12">
    <property type="entry name" value="AP-3 COMPLEX SUBUNIT DELTA-1"/>
    <property type="match status" value="1"/>
</dbReference>
<feature type="compositionally biased region" description="Polar residues" evidence="8">
    <location>
        <begin position="829"/>
        <end position="872"/>
    </location>
</feature>
<dbReference type="InterPro" id="IPR002553">
    <property type="entry name" value="Clathrin/coatomer_adapt-like_N"/>
</dbReference>
<feature type="region of interest" description="Disordered" evidence="8">
    <location>
        <begin position="696"/>
        <end position="900"/>
    </location>
</feature>
<proteinExistence type="inferred from homology"/>